<sequence>LKPHYEVGIGGSVTLECQIGTSRPPVTEVWWTKRYPNEVRIQAGNKKYEERYQSNYRTSLNLLNVNKTGGGEYRCYARNERGDMFAKTTVQTGNPPQVDINENYYISIVGDNVTIGGKIRDAHSNSEIEWKKSSVSQNNSGRKTIGNISNPFLRIRNVQINDAGNYTL</sequence>
<reference evidence="4 5" key="1">
    <citation type="journal article" date="2016" name="PLoS ONE">
        <title>A First Insight into the Genome of the Filter-Feeder Mussel Mytilus galloprovincialis.</title>
        <authorList>
            <person name="Murgarella M."/>
            <person name="Puiu D."/>
            <person name="Novoa B."/>
            <person name="Figueras A."/>
            <person name="Posada D."/>
            <person name="Canchaya C."/>
        </authorList>
    </citation>
    <scope>NUCLEOTIDE SEQUENCE [LARGE SCALE GENOMIC DNA]</scope>
    <source>
        <tissue evidence="4">Muscle</tissue>
    </source>
</reference>
<dbReference type="GO" id="GO:0043025">
    <property type="term" value="C:neuronal cell body"/>
    <property type="evidence" value="ECO:0007669"/>
    <property type="project" value="TreeGrafter"/>
</dbReference>
<dbReference type="Proteomes" id="UP000266721">
    <property type="component" value="Unassembled WGS sequence"/>
</dbReference>
<feature type="domain" description="Ig-like" evidence="3">
    <location>
        <begin position="1"/>
        <end position="91"/>
    </location>
</feature>
<dbReference type="SMART" id="SM00409">
    <property type="entry name" value="IG"/>
    <property type="match status" value="1"/>
</dbReference>
<dbReference type="PANTHER" id="PTHR45080:SF8">
    <property type="entry name" value="IG-LIKE DOMAIN-CONTAINING PROTEIN"/>
    <property type="match status" value="1"/>
</dbReference>
<dbReference type="InterPro" id="IPR013783">
    <property type="entry name" value="Ig-like_fold"/>
</dbReference>
<evidence type="ECO:0000313" key="4">
    <source>
        <dbReference type="EMBL" id="OPL33273.1"/>
    </source>
</evidence>
<organism evidence="4 5">
    <name type="scientific">Mytilus galloprovincialis</name>
    <name type="common">Mediterranean mussel</name>
    <dbReference type="NCBI Taxonomy" id="29158"/>
    <lineage>
        <taxon>Eukaryota</taxon>
        <taxon>Metazoa</taxon>
        <taxon>Spiralia</taxon>
        <taxon>Lophotrochozoa</taxon>
        <taxon>Mollusca</taxon>
        <taxon>Bivalvia</taxon>
        <taxon>Autobranchia</taxon>
        <taxon>Pteriomorphia</taxon>
        <taxon>Mytilida</taxon>
        <taxon>Mytiloidea</taxon>
        <taxon>Mytilidae</taxon>
        <taxon>Mytilinae</taxon>
        <taxon>Mytilus</taxon>
    </lineage>
</organism>
<dbReference type="GO" id="GO:0030424">
    <property type="term" value="C:axon"/>
    <property type="evidence" value="ECO:0007669"/>
    <property type="project" value="TreeGrafter"/>
</dbReference>
<dbReference type="InterPro" id="IPR007110">
    <property type="entry name" value="Ig-like_dom"/>
</dbReference>
<gene>
    <name evidence="4" type="ORF">AM593_05002</name>
</gene>
<dbReference type="GO" id="GO:0007156">
    <property type="term" value="P:homophilic cell adhesion via plasma membrane adhesion molecules"/>
    <property type="evidence" value="ECO:0007669"/>
    <property type="project" value="TreeGrafter"/>
</dbReference>
<dbReference type="InterPro" id="IPR003599">
    <property type="entry name" value="Ig_sub"/>
</dbReference>
<proteinExistence type="predicted"/>
<dbReference type="GO" id="GO:0050808">
    <property type="term" value="P:synapse organization"/>
    <property type="evidence" value="ECO:0007669"/>
    <property type="project" value="TreeGrafter"/>
</dbReference>
<dbReference type="GO" id="GO:0005886">
    <property type="term" value="C:plasma membrane"/>
    <property type="evidence" value="ECO:0007669"/>
    <property type="project" value="TreeGrafter"/>
</dbReference>
<dbReference type="InterPro" id="IPR036179">
    <property type="entry name" value="Ig-like_dom_sf"/>
</dbReference>
<dbReference type="PANTHER" id="PTHR45080">
    <property type="entry name" value="CONTACTIN 5"/>
    <property type="match status" value="1"/>
</dbReference>
<protein>
    <recommendedName>
        <fullName evidence="3">Ig-like domain-containing protein</fullName>
    </recommendedName>
</protein>
<evidence type="ECO:0000256" key="2">
    <source>
        <dbReference type="ARBA" id="ARBA00023157"/>
    </source>
</evidence>
<dbReference type="PROSITE" id="PS50835">
    <property type="entry name" value="IG_LIKE"/>
    <property type="match status" value="2"/>
</dbReference>
<name>A0A3L5TTK7_MYTGA</name>
<dbReference type="InterPro" id="IPR050958">
    <property type="entry name" value="Cell_Adh-Cytoskel_Orgn"/>
</dbReference>
<dbReference type="Gene3D" id="2.60.40.10">
    <property type="entry name" value="Immunoglobulins"/>
    <property type="match status" value="2"/>
</dbReference>
<dbReference type="InterPro" id="IPR003598">
    <property type="entry name" value="Ig_sub2"/>
</dbReference>
<dbReference type="SUPFAM" id="SSF48726">
    <property type="entry name" value="Immunoglobulin"/>
    <property type="match status" value="2"/>
</dbReference>
<feature type="non-terminal residue" evidence="4">
    <location>
        <position position="1"/>
    </location>
</feature>
<feature type="domain" description="Ig-like" evidence="3">
    <location>
        <begin position="96"/>
        <end position="168"/>
    </location>
</feature>
<dbReference type="GO" id="GO:0008046">
    <property type="term" value="F:axon guidance receptor activity"/>
    <property type="evidence" value="ECO:0007669"/>
    <property type="project" value="TreeGrafter"/>
</dbReference>
<keyword evidence="5" id="KW-1185">Reference proteome</keyword>
<dbReference type="AlphaFoldDB" id="A0A3L5TTK7"/>
<evidence type="ECO:0000313" key="5">
    <source>
        <dbReference type="Proteomes" id="UP000266721"/>
    </source>
</evidence>
<keyword evidence="1" id="KW-0732">Signal</keyword>
<dbReference type="Pfam" id="PF13927">
    <property type="entry name" value="Ig_3"/>
    <property type="match status" value="1"/>
</dbReference>
<dbReference type="SMR" id="A0A3L5TTK7"/>
<accession>A0A3L5TTK7</accession>
<evidence type="ECO:0000256" key="1">
    <source>
        <dbReference type="ARBA" id="ARBA00022729"/>
    </source>
</evidence>
<evidence type="ECO:0000259" key="3">
    <source>
        <dbReference type="PROSITE" id="PS50835"/>
    </source>
</evidence>
<dbReference type="CDD" id="cd00096">
    <property type="entry name" value="Ig"/>
    <property type="match status" value="2"/>
</dbReference>
<keyword evidence="2" id="KW-1015">Disulfide bond</keyword>
<dbReference type="EMBL" id="KV583886">
    <property type="protein sequence ID" value="OPL33273.1"/>
    <property type="molecule type" value="Genomic_DNA"/>
</dbReference>
<feature type="non-terminal residue" evidence="4">
    <location>
        <position position="168"/>
    </location>
</feature>
<comment type="caution">
    <text evidence="4">The sequence shown here is derived from an EMBL/GenBank/DDBJ whole genome shotgun (WGS) entry which is preliminary data.</text>
</comment>
<dbReference type="SMART" id="SM00408">
    <property type="entry name" value="IGc2"/>
    <property type="match status" value="2"/>
</dbReference>